<dbReference type="CDD" id="cd13634">
    <property type="entry name" value="PBP2_Sco4506"/>
    <property type="match status" value="1"/>
</dbReference>
<accession>A0A7C1ZTR1</accession>
<keyword evidence="3 4" id="KW-0456">Lyase</keyword>
<evidence type="ECO:0000256" key="3">
    <source>
        <dbReference type="ARBA" id="ARBA00023239"/>
    </source>
</evidence>
<evidence type="ECO:0000256" key="4">
    <source>
        <dbReference type="HAMAP-Rule" id="MF_00995"/>
    </source>
</evidence>
<reference evidence="5" key="1">
    <citation type="journal article" date="2020" name="mSystems">
        <title>Genome- and Community-Level Interaction Insights into Carbon Utilization and Element Cycling Functions of Hydrothermarchaeota in Hydrothermal Sediment.</title>
        <authorList>
            <person name="Zhou Z."/>
            <person name="Liu Y."/>
            <person name="Xu W."/>
            <person name="Pan J."/>
            <person name="Luo Z.H."/>
            <person name="Li M."/>
        </authorList>
    </citation>
    <scope>NUCLEOTIDE SEQUENCE [LARGE SCALE GENOMIC DNA]</scope>
    <source>
        <strain evidence="5">HyVt-389</strain>
    </source>
</reference>
<dbReference type="InterPro" id="IPR030868">
    <property type="entry name" value="MqnA"/>
</dbReference>
<gene>
    <name evidence="4" type="primary">mqnA</name>
    <name evidence="5" type="ORF">ENI35_07510</name>
</gene>
<evidence type="ECO:0000256" key="2">
    <source>
        <dbReference type="ARBA" id="ARBA00022428"/>
    </source>
</evidence>
<dbReference type="EC" id="4.2.1.151" evidence="4"/>
<dbReference type="Pfam" id="PF02621">
    <property type="entry name" value="VitK2_biosynth"/>
    <property type="match status" value="1"/>
</dbReference>
<comment type="similarity">
    <text evidence="4">Belongs to the MqnA/MqnD family. MqnA subfamily.</text>
</comment>
<dbReference type="Proteomes" id="UP000885738">
    <property type="component" value="Unassembled WGS sequence"/>
</dbReference>
<proteinExistence type="inferred from homology"/>
<comment type="pathway">
    <text evidence="1 4">Quinol/quinone metabolism; menaquinone biosynthesis.</text>
</comment>
<dbReference type="HAMAP" id="MF_00995">
    <property type="entry name" value="MqnA"/>
    <property type="match status" value="1"/>
</dbReference>
<comment type="catalytic activity">
    <reaction evidence="4">
        <text>chorismate = 3-[(1-carboxyvinyl)-oxy]benzoate + H2O</text>
        <dbReference type="Rhea" id="RHEA:40051"/>
        <dbReference type="ChEBI" id="CHEBI:15377"/>
        <dbReference type="ChEBI" id="CHEBI:29748"/>
        <dbReference type="ChEBI" id="CHEBI:76981"/>
        <dbReference type="EC" id="4.2.1.151"/>
    </reaction>
</comment>
<dbReference type="GO" id="GO:0016836">
    <property type="term" value="F:hydro-lyase activity"/>
    <property type="evidence" value="ECO:0007669"/>
    <property type="project" value="UniProtKB-UniRule"/>
</dbReference>
<dbReference type="GO" id="GO:0009234">
    <property type="term" value="P:menaquinone biosynthetic process"/>
    <property type="evidence" value="ECO:0007669"/>
    <property type="project" value="UniProtKB-UniRule"/>
</dbReference>
<dbReference type="AlphaFoldDB" id="A0A7C1ZTR1"/>
<evidence type="ECO:0000256" key="1">
    <source>
        <dbReference type="ARBA" id="ARBA00004863"/>
    </source>
</evidence>
<dbReference type="Gene3D" id="3.40.190.10">
    <property type="entry name" value="Periplasmic binding protein-like II"/>
    <property type="match status" value="2"/>
</dbReference>
<dbReference type="EMBL" id="DRIH01000272">
    <property type="protein sequence ID" value="HEC68632.1"/>
    <property type="molecule type" value="Genomic_DNA"/>
</dbReference>
<dbReference type="SUPFAM" id="SSF53850">
    <property type="entry name" value="Periplasmic binding protein-like II"/>
    <property type="match status" value="1"/>
</dbReference>
<sequence>MDRITLRLGKFPFLNCVPIYHALETGKVKCETKFKIVSGTPTETNALLNKGELELGIISSVAYVDMAGKCLILPQLSISSYGKVKSVILFSRIPITALDRQPVMLTPHSATSILLLKLIFSKYFGIQPKYLIGEIGQPNGEAVAGLVIGDRALRLQAEKIYPYQLDLGEVWYNLTGLPFVFGLFAVRKSVWEEYKQVVKHIWQALLASKRWGLNHLKTLARCYSQLSLIDYWQHLNYDLTSLHLKSVKLFFHYLKEAKEIETIPLFSIIET</sequence>
<dbReference type="PANTHER" id="PTHR37690:SF1">
    <property type="entry name" value="CHORISMATE DEHYDRATASE"/>
    <property type="match status" value="1"/>
</dbReference>
<organism evidence="5">
    <name type="scientific">Desulfofervidus auxilii</name>
    <dbReference type="NCBI Taxonomy" id="1621989"/>
    <lineage>
        <taxon>Bacteria</taxon>
        <taxon>Pseudomonadati</taxon>
        <taxon>Thermodesulfobacteriota</taxon>
        <taxon>Candidatus Desulfofervidia</taxon>
        <taxon>Candidatus Desulfofervidales</taxon>
        <taxon>Candidatus Desulfofervidaceae</taxon>
        <taxon>Candidatus Desulfofervidus</taxon>
    </lineage>
</organism>
<dbReference type="PANTHER" id="PTHR37690">
    <property type="entry name" value="CHORISMATE DEHYDRATASE"/>
    <property type="match status" value="1"/>
</dbReference>
<comment type="function">
    <text evidence="4">Catalyzes the dehydration of chorismate into 3-[(1-carboxyvinyl)oxy]benzoate, a step in the biosynthesis of menaquinone (MK, vitamin K2).</text>
</comment>
<name>A0A7C1ZTR1_DESA2</name>
<dbReference type="InterPro" id="IPR003773">
    <property type="entry name" value="Menaquinone_biosynth"/>
</dbReference>
<evidence type="ECO:0000313" key="5">
    <source>
        <dbReference type="EMBL" id="HEC68632.1"/>
    </source>
</evidence>
<dbReference type="UniPathway" id="UPA00079"/>
<keyword evidence="2 4" id="KW-0474">Menaquinone biosynthesis</keyword>
<protein>
    <recommendedName>
        <fullName evidence="4">Chorismate dehydratase</fullName>
        <ecNumber evidence="4">4.2.1.151</ecNumber>
    </recommendedName>
    <alternativeName>
        <fullName evidence="4">Menaquinone biosynthetic enzyme MqnA</fullName>
    </alternativeName>
</protein>
<comment type="caution">
    <text evidence="5">The sequence shown here is derived from an EMBL/GenBank/DDBJ whole genome shotgun (WGS) entry which is preliminary data.</text>
</comment>